<organism evidence="9 10">
    <name type="scientific">Corynebacterium bovis</name>
    <dbReference type="NCBI Taxonomy" id="36808"/>
    <lineage>
        <taxon>Bacteria</taxon>
        <taxon>Bacillati</taxon>
        <taxon>Actinomycetota</taxon>
        <taxon>Actinomycetes</taxon>
        <taxon>Mycobacteriales</taxon>
        <taxon>Corynebacteriaceae</taxon>
        <taxon>Corynebacterium</taxon>
    </lineage>
</organism>
<keyword evidence="4" id="KW-1003">Cell membrane</keyword>
<feature type="transmembrane region" description="Helical" evidence="8">
    <location>
        <begin position="450"/>
        <end position="469"/>
    </location>
</feature>
<evidence type="ECO:0000256" key="8">
    <source>
        <dbReference type="SAM" id="Phobius"/>
    </source>
</evidence>
<dbReference type="GO" id="GO:0022857">
    <property type="term" value="F:transmembrane transporter activity"/>
    <property type="evidence" value="ECO:0007669"/>
    <property type="project" value="InterPro"/>
</dbReference>
<evidence type="ECO:0000256" key="6">
    <source>
        <dbReference type="ARBA" id="ARBA00022989"/>
    </source>
</evidence>
<comment type="caution">
    <text evidence="9">The sequence shown here is derived from an EMBL/GenBank/DDBJ whole genome shotgun (WGS) entry which is preliminary data.</text>
</comment>
<comment type="subcellular location">
    <subcellularLocation>
        <location evidence="1">Cell membrane</location>
        <topology evidence="1">Multi-pass membrane protein</topology>
    </subcellularLocation>
</comment>
<feature type="transmembrane region" description="Helical" evidence="8">
    <location>
        <begin position="16"/>
        <end position="36"/>
    </location>
</feature>
<dbReference type="GO" id="GO:0005886">
    <property type="term" value="C:plasma membrane"/>
    <property type="evidence" value="ECO:0007669"/>
    <property type="project" value="UniProtKB-SubCell"/>
</dbReference>
<sequence length="581" mass="62768">MTDAPPPTRRPRPDPLVLGLSTGFTVLFVALTVVFGDRARAVYTAGAGWLLANLNWLYIGGVSLSLLFLLGLFVSHFGRVRLGADGERPEHSLLSWFAMLFAGGLGSVLMFYGVAEPLNHASNPPLADVPPMSDAAVDEAVGFTMYHFGIHMWVLFALPGLALGYFIYKRNLPPRLSSVFAPVLGGWIYRWPGKVIDALAIIGTVFGIAVSVGLGTLQINQGLASVFGAPVVAWVEIAVIVVIVAAASWSVAAGLDRGIKLLSNVNIVLALVLLVFILVTGPTLMLLRGTMDATSIYADWLPRIMFWSDALDRNPGWQGRWTVFYWAWTICWSPFVGMFVARISRGRTVREFIGGVLILPTVFTIVWFSVFGYAGIHIERTEPGSLSGPVVDDGQTAFALFGFLEHFPLTGVVSVFALVVVAVFFVTSIDSAAMVNDMFAAGEEDRTPTGYRILWAVLIGAVAAAILVMAPDGGIDALQEVVIIIGFPFFLMSAVMMYSLVKGMNDDFMARPEPSTRQWGLTDTAEKLEEHEARPAPGYDDDGRALPRITYDDDGAIVIPGDVRIEGELIDGDGDRGDAGS</sequence>
<dbReference type="PANTHER" id="PTHR30047:SF7">
    <property type="entry name" value="HIGH-AFFINITY CHOLINE TRANSPORT PROTEIN"/>
    <property type="match status" value="1"/>
</dbReference>
<keyword evidence="3" id="KW-0813">Transport</keyword>
<gene>
    <name evidence="9" type="ORF">CXF48_01680</name>
</gene>
<feature type="transmembrane region" description="Helical" evidence="8">
    <location>
        <begin position="353"/>
        <end position="376"/>
    </location>
</feature>
<feature type="transmembrane region" description="Helical" evidence="8">
    <location>
        <begin position="407"/>
        <end position="429"/>
    </location>
</feature>
<keyword evidence="7 8" id="KW-0472">Membrane</keyword>
<dbReference type="NCBIfam" id="TIGR00842">
    <property type="entry name" value="bcct"/>
    <property type="match status" value="1"/>
</dbReference>
<accession>A0A3R8PI88</accession>
<keyword evidence="6 8" id="KW-1133">Transmembrane helix</keyword>
<feature type="transmembrane region" description="Helical" evidence="8">
    <location>
        <begin position="56"/>
        <end position="74"/>
    </location>
</feature>
<feature type="transmembrane region" description="Helical" evidence="8">
    <location>
        <begin position="267"/>
        <end position="287"/>
    </location>
</feature>
<dbReference type="EMBL" id="PQNK01000002">
    <property type="protein sequence ID" value="RRO87648.1"/>
    <property type="molecule type" value="Genomic_DNA"/>
</dbReference>
<evidence type="ECO:0000313" key="10">
    <source>
        <dbReference type="Proteomes" id="UP000276526"/>
    </source>
</evidence>
<evidence type="ECO:0000256" key="1">
    <source>
        <dbReference type="ARBA" id="ARBA00004651"/>
    </source>
</evidence>
<reference evidence="9 10" key="1">
    <citation type="submission" date="2018-01" db="EMBL/GenBank/DDBJ databases">
        <title>Twenty Corynebacterium bovis Genomes.</title>
        <authorList>
            <person name="Gulvik C.A."/>
        </authorList>
    </citation>
    <scope>NUCLEOTIDE SEQUENCE [LARGE SCALE GENOMIC DNA]</scope>
    <source>
        <strain evidence="9 10">F6900</strain>
    </source>
</reference>
<dbReference type="Proteomes" id="UP000276526">
    <property type="component" value="Unassembled WGS sequence"/>
</dbReference>
<dbReference type="InterPro" id="IPR000060">
    <property type="entry name" value="BCCT_transptr"/>
</dbReference>
<evidence type="ECO:0000313" key="9">
    <source>
        <dbReference type="EMBL" id="RRO87648.1"/>
    </source>
</evidence>
<proteinExistence type="inferred from homology"/>
<feature type="transmembrane region" description="Helical" evidence="8">
    <location>
        <begin position="231"/>
        <end position="255"/>
    </location>
</feature>
<dbReference type="RefSeq" id="WP_125173196.1">
    <property type="nucleotide sequence ID" value="NZ_JAPJOD010000179.1"/>
</dbReference>
<feature type="transmembrane region" description="Helical" evidence="8">
    <location>
        <begin position="481"/>
        <end position="501"/>
    </location>
</feature>
<feature type="transmembrane region" description="Helical" evidence="8">
    <location>
        <begin position="150"/>
        <end position="168"/>
    </location>
</feature>
<evidence type="ECO:0000256" key="2">
    <source>
        <dbReference type="ARBA" id="ARBA00005658"/>
    </source>
</evidence>
<feature type="transmembrane region" description="Helical" evidence="8">
    <location>
        <begin position="198"/>
        <end position="219"/>
    </location>
</feature>
<name>A0A3R8PI88_9CORY</name>
<keyword evidence="5 8" id="KW-0812">Transmembrane</keyword>
<dbReference type="AlphaFoldDB" id="A0A3R8PI88"/>
<evidence type="ECO:0000256" key="5">
    <source>
        <dbReference type="ARBA" id="ARBA00022692"/>
    </source>
</evidence>
<evidence type="ECO:0000256" key="3">
    <source>
        <dbReference type="ARBA" id="ARBA00022448"/>
    </source>
</evidence>
<evidence type="ECO:0000256" key="4">
    <source>
        <dbReference type="ARBA" id="ARBA00022475"/>
    </source>
</evidence>
<comment type="similarity">
    <text evidence="2">Belongs to the BCCT transporter (TC 2.A.15) family.</text>
</comment>
<dbReference type="Pfam" id="PF02028">
    <property type="entry name" value="BCCT"/>
    <property type="match status" value="1"/>
</dbReference>
<protein>
    <submittedName>
        <fullName evidence="9">Multidrug DMT transporter permease</fullName>
    </submittedName>
</protein>
<evidence type="ECO:0000256" key="7">
    <source>
        <dbReference type="ARBA" id="ARBA00023136"/>
    </source>
</evidence>
<feature type="transmembrane region" description="Helical" evidence="8">
    <location>
        <begin position="94"/>
        <end position="115"/>
    </location>
</feature>
<feature type="transmembrane region" description="Helical" evidence="8">
    <location>
        <begin position="323"/>
        <end position="341"/>
    </location>
</feature>
<dbReference type="PANTHER" id="PTHR30047">
    <property type="entry name" value="HIGH-AFFINITY CHOLINE TRANSPORT PROTEIN-RELATED"/>
    <property type="match status" value="1"/>
</dbReference>